<evidence type="ECO:0000259" key="8">
    <source>
        <dbReference type="Pfam" id="PF00940"/>
    </source>
</evidence>
<dbReference type="InterPro" id="IPR046950">
    <property type="entry name" value="DNA-dir_Rpol_C_phage-type"/>
</dbReference>
<dbReference type="PANTHER" id="PTHR10102">
    <property type="entry name" value="DNA-DIRECTED RNA POLYMERASE, MITOCHONDRIAL"/>
    <property type="match status" value="1"/>
</dbReference>
<evidence type="ECO:0000256" key="1">
    <source>
        <dbReference type="ARBA" id="ARBA00009493"/>
    </source>
</evidence>
<reference evidence="9" key="1">
    <citation type="journal article" date="2019" name="Science">
        <title>Mutation of a bHLH transcription factor allowed almond domestication.</title>
        <authorList>
            <person name="Sanchez-Perez R."/>
            <person name="Pavan S."/>
            <person name="Mazzeo R."/>
            <person name="Moldovan C."/>
            <person name="Aiese Cigliano R."/>
            <person name="Del Cueto J."/>
            <person name="Ricciardi F."/>
            <person name="Lotti C."/>
            <person name="Ricciardi L."/>
            <person name="Dicenta F."/>
            <person name="Lopez-Marques R.L."/>
            <person name="Lindberg Moller B."/>
        </authorList>
    </citation>
    <scope>NUCLEOTIDE SEQUENCE</scope>
</reference>
<dbReference type="PROSITE" id="PS51257">
    <property type="entry name" value="PROKAR_LIPOPROTEIN"/>
    <property type="match status" value="1"/>
</dbReference>
<evidence type="ECO:0000256" key="4">
    <source>
        <dbReference type="ARBA" id="ARBA00022679"/>
    </source>
</evidence>
<protein>
    <recommendedName>
        <fullName evidence="2">DNA-directed RNA polymerase</fullName>
        <ecNumber evidence="2">2.7.7.6</ecNumber>
    </recommendedName>
</protein>
<dbReference type="GO" id="GO:0003677">
    <property type="term" value="F:DNA binding"/>
    <property type="evidence" value="ECO:0007669"/>
    <property type="project" value="InterPro"/>
</dbReference>
<dbReference type="SUPFAM" id="SSF56672">
    <property type="entry name" value="DNA/RNA polymerases"/>
    <property type="match status" value="1"/>
</dbReference>
<dbReference type="EMBL" id="AP019303">
    <property type="protein sequence ID" value="BBH08545.1"/>
    <property type="molecule type" value="Genomic_DNA"/>
</dbReference>
<evidence type="ECO:0000256" key="5">
    <source>
        <dbReference type="ARBA" id="ARBA00022695"/>
    </source>
</evidence>
<name>A0A4Y1RX49_PRUDU</name>
<evidence type="ECO:0000256" key="2">
    <source>
        <dbReference type="ARBA" id="ARBA00012418"/>
    </source>
</evidence>
<dbReference type="GO" id="GO:0034245">
    <property type="term" value="C:mitochondrial DNA-directed RNA polymerase complex"/>
    <property type="evidence" value="ECO:0007669"/>
    <property type="project" value="TreeGrafter"/>
</dbReference>
<dbReference type="InterPro" id="IPR002092">
    <property type="entry name" value="DNA-dir_Rpol_phage-type"/>
</dbReference>
<dbReference type="InterPro" id="IPR043502">
    <property type="entry name" value="DNA/RNA_pol_sf"/>
</dbReference>
<dbReference type="EC" id="2.7.7.6" evidence="2"/>
<dbReference type="GO" id="GO:0006390">
    <property type="term" value="P:mitochondrial transcription"/>
    <property type="evidence" value="ECO:0007669"/>
    <property type="project" value="TreeGrafter"/>
</dbReference>
<organism evidence="9">
    <name type="scientific">Prunus dulcis</name>
    <name type="common">Almond</name>
    <name type="synonym">Amygdalus dulcis</name>
    <dbReference type="NCBI Taxonomy" id="3755"/>
    <lineage>
        <taxon>Eukaryota</taxon>
        <taxon>Viridiplantae</taxon>
        <taxon>Streptophyta</taxon>
        <taxon>Embryophyta</taxon>
        <taxon>Tracheophyta</taxon>
        <taxon>Spermatophyta</taxon>
        <taxon>Magnoliopsida</taxon>
        <taxon>eudicotyledons</taxon>
        <taxon>Gunneridae</taxon>
        <taxon>Pentapetalae</taxon>
        <taxon>rosids</taxon>
        <taxon>fabids</taxon>
        <taxon>Rosales</taxon>
        <taxon>Rosaceae</taxon>
        <taxon>Amygdaloideae</taxon>
        <taxon>Amygdaleae</taxon>
        <taxon>Prunus</taxon>
    </lineage>
</organism>
<sequence length="160" mass="18520">MLDNRELHFLRILYTHLTGSHMMMMIALACRDAGLRVHDSFWTHACDVDQMNKILRQKFGRYLKIKKLEASFFLCSSTFVLLKEQQLNRRFHCHVAVTHSSLSNFSMYVANSTSSSFDLFSAWIKISHKSFIFFSLSSFFHPSTAVIFPGKRSWDLLVGG</sequence>
<accession>A0A4Y1RX49</accession>
<keyword evidence="6" id="KW-0804">Transcription</keyword>
<dbReference type="Pfam" id="PF00940">
    <property type="entry name" value="RNA_pol"/>
    <property type="match status" value="1"/>
</dbReference>
<evidence type="ECO:0000256" key="7">
    <source>
        <dbReference type="ARBA" id="ARBA00048552"/>
    </source>
</evidence>
<evidence type="ECO:0000256" key="6">
    <source>
        <dbReference type="ARBA" id="ARBA00023163"/>
    </source>
</evidence>
<evidence type="ECO:0000313" key="9">
    <source>
        <dbReference type="EMBL" id="BBH08545.1"/>
    </source>
</evidence>
<keyword evidence="3" id="KW-0240">DNA-directed RNA polymerase</keyword>
<keyword evidence="5" id="KW-0548">Nucleotidyltransferase</keyword>
<gene>
    <name evidence="9" type="ORF">Prudu_020764</name>
</gene>
<comment type="similarity">
    <text evidence="1">Belongs to the phage and mitochondrial RNA polymerase family.</text>
</comment>
<dbReference type="Gene3D" id="3.30.70.370">
    <property type="match status" value="1"/>
</dbReference>
<dbReference type="AlphaFoldDB" id="A0A4Y1RX49"/>
<dbReference type="PANTHER" id="PTHR10102:SF1">
    <property type="entry name" value="DNA-DIRECTED RNA POLYMERASE 3, CHLOROPLASTIC"/>
    <property type="match status" value="1"/>
</dbReference>
<comment type="catalytic activity">
    <reaction evidence="7">
        <text>RNA(n) + a ribonucleoside 5'-triphosphate = RNA(n+1) + diphosphate</text>
        <dbReference type="Rhea" id="RHEA:21248"/>
        <dbReference type="Rhea" id="RHEA-COMP:14527"/>
        <dbReference type="Rhea" id="RHEA-COMP:17342"/>
        <dbReference type="ChEBI" id="CHEBI:33019"/>
        <dbReference type="ChEBI" id="CHEBI:61557"/>
        <dbReference type="ChEBI" id="CHEBI:140395"/>
        <dbReference type="EC" id="2.7.7.6"/>
    </reaction>
</comment>
<proteinExistence type="inferred from homology"/>
<dbReference type="GO" id="GO:0003899">
    <property type="term" value="F:DNA-directed RNA polymerase activity"/>
    <property type="evidence" value="ECO:0007669"/>
    <property type="project" value="UniProtKB-EC"/>
</dbReference>
<keyword evidence="4" id="KW-0808">Transferase</keyword>
<feature type="domain" description="DNA-directed RNA polymerase C-terminal" evidence="8">
    <location>
        <begin position="18"/>
        <end position="59"/>
    </location>
</feature>
<evidence type="ECO:0000256" key="3">
    <source>
        <dbReference type="ARBA" id="ARBA00022478"/>
    </source>
</evidence>